<reference evidence="1 2" key="1">
    <citation type="journal article" date="2021" name="Hortic Res">
        <title>High-quality reference genome and annotation aids understanding of berry development for evergreen blueberry (Vaccinium darrowii).</title>
        <authorList>
            <person name="Yu J."/>
            <person name="Hulse-Kemp A.M."/>
            <person name="Babiker E."/>
            <person name="Staton M."/>
        </authorList>
    </citation>
    <scope>NUCLEOTIDE SEQUENCE [LARGE SCALE GENOMIC DNA]</scope>
    <source>
        <strain evidence="2">cv. NJ 8807/NJ 8810</strain>
        <tissue evidence="1">Young leaf</tissue>
    </source>
</reference>
<protein>
    <submittedName>
        <fullName evidence="1">Uncharacterized protein</fullName>
    </submittedName>
</protein>
<comment type="caution">
    <text evidence="1">The sequence shown here is derived from an EMBL/GenBank/DDBJ whole genome shotgun (WGS) entry which is preliminary data.</text>
</comment>
<keyword evidence="2" id="KW-1185">Reference proteome</keyword>
<dbReference type="EMBL" id="CM037156">
    <property type="protein sequence ID" value="KAH7838412.1"/>
    <property type="molecule type" value="Genomic_DNA"/>
</dbReference>
<gene>
    <name evidence="1" type="ORF">Vadar_026024</name>
</gene>
<accession>A0ACB7XCD2</accession>
<name>A0ACB7XCD2_9ERIC</name>
<proteinExistence type="predicted"/>
<sequence length="138" mass="15327">MGDQGIKPKQKVDTNHVSSSNPGGGAKFNHATSVALGIGENAQPTSVASLSVRKLHDMITNTIRAQYGGSSHNSYMYSKPYTKHIDYCRMPIGYQPPKFQQFDGKGNPKQRPSKSWPHVHTTQKSALPTTMERIPQFW</sequence>
<evidence type="ECO:0000313" key="2">
    <source>
        <dbReference type="Proteomes" id="UP000828048"/>
    </source>
</evidence>
<evidence type="ECO:0000313" key="1">
    <source>
        <dbReference type="EMBL" id="KAH7838412.1"/>
    </source>
</evidence>
<organism evidence="1 2">
    <name type="scientific">Vaccinium darrowii</name>
    <dbReference type="NCBI Taxonomy" id="229202"/>
    <lineage>
        <taxon>Eukaryota</taxon>
        <taxon>Viridiplantae</taxon>
        <taxon>Streptophyta</taxon>
        <taxon>Embryophyta</taxon>
        <taxon>Tracheophyta</taxon>
        <taxon>Spermatophyta</taxon>
        <taxon>Magnoliopsida</taxon>
        <taxon>eudicotyledons</taxon>
        <taxon>Gunneridae</taxon>
        <taxon>Pentapetalae</taxon>
        <taxon>asterids</taxon>
        <taxon>Ericales</taxon>
        <taxon>Ericaceae</taxon>
        <taxon>Vaccinioideae</taxon>
        <taxon>Vaccinieae</taxon>
        <taxon>Vaccinium</taxon>
    </lineage>
</organism>
<dbReference type="Proteomes" id="UP000828048">
    <property type="component" value="Chromosome 6"/>
</dbReference>